<evidence type="ECO:0000313" key="3">
    <source>
        <dbReference type="Proteomes" id="UP000183447"/>
    </source>
</evidence>
<dbReference type="CDD" id="cd07176">
    <property type="entry name" value="terB"/>
    <property type="match status" value="1"/>
</dbReference>
<gene>
    <name evidence="2" type="ORF">SAMN02983003_0624</name>
</gene>
<dbReference type="AlphaFoldDB" id="A0A1K2HTU2"/>
<dbReference type="Pfam" id="PF05099">
    <property type="entry name" value="TerB"/>
    <property type="match status" value="1"/>
</dbReference>
<dbReference type="EMBL" id="FPKU01000001">
    <property type="protein sequence ID" value="SFZ81668.1"/>
    <property type="molecule type" value="Genomic_DNA"/>
</dbReference>
<name>A0A1K2HTU2_9HYPH</name>
<proteinExistence type="predicted"/>
<dbReference type="Gene3D" id="1.10.3680.10">
    <property type="entry name" value="TerB-like"/>
    <property type="match status" value="1"/>
</dbReference>
<evidence type="ECO:0000259" key="1">
    <source>
        <dbReference type="Pfam" id="PF05099"/>
    </source>
</evidence>
<keyword evidence="3" id="KW-1185">Reference proteome</keyword>
<dbReference type="SUPFAM" id="SSF158682">
    <property type="entry name" value="TerB-like"/>
    <property type="match status" value="1"/>
</dbReference>
<dbReference type="InterPro" id="IPR007791">
    <property type="entry name" value="DjlA_N"/>
</dbReference>
<dbReference type="RefSeq" id="WP_072338922.1">
    <property type="nucleotide sequence ID" value="NZ_FPKU01000001.1"/>
</dbReference>
<accession>A0A1K2HTU2</accession>
<dbReference type="Proteomes" id="UP000183447">
    <property type="component" value="Unassembled WGS sequence"/>
</dbReference>
<organism evidence="2 3">
    <name type="scientific">Devosia enhydra</name>
    <dbReference type="NCBI Taxonomy" id="665118"/>
    <lineage>
        <taxon>Bacteria</taxon>
        <taxon>Pseudomonadati</taxon>
        <taxon>Pseudomonadota</taxon>
        <taxon>Alphaproteobacteria</taxon>
        <taxon>Hyphomicrobiales</taxon>
        <taxon>Devosiaceae</taxon>
        <taxon>Devosia</taxon>
    </lineage>
</organism>
<sequence length="155" mass="16819">MAKYTDVDGAMFSKRPISRNDSERLDVEAGDDPHLSVHISFMEAAVAAGMIIAHADGNASISEHRRIINLFKQHPVLRSFAVDDVAREMETHVIAFAADEATADQNAERRIADANLTAAQFDALLGMCRSVLEADGVSNPKEVAALVRISTMRAV</sequence>
<dbReference type="InterPro" id="IPR029024">
    <property type="entry name" value="TerB-like"/>
</dbReference>
<dbReference type="OrthoDB" id="7964751at2"/>
<protein>
    <submittedName>
        <fullName evidence="2">Tellurite resistance protein</fullName>
    </submittedName>
</protein>
<feature type="domain" description="Co-chaperone DjlA N-terminal" evidence="1">
    <location>
        <begin position="43"/>
        <end position="150"/>
    </location>
</feature>
<reference evidence="2 3" key="1">
    <citation type="submission" date="2016-11" db="EMBL/GenBank/DDBJ databases">
        <authorList>
            <person name="Jaros S."/>
            <person name="Januszkiewicz K."/>
            <person name="Wedrychowicz H."/>
        </authorList>
    </citation>
    <scope>NUCLEOTIDE SEQUENCE [LARGE SCALE GENOMIC DNA]</scope>
    <source>
        <strain evidence="2 3">ATCC 23634</strain>
    </source>
</reference>
<evidence type="ECO:0000313" key="2">
    <source>
        <dbReference type="EMBL" id="SFZ81668.1"/>
    </source>
</evidence>